<evidence type="ECO:0000313" key="3">
    <source>
        <dbReference type="Proteomes" id="UP000053144"/>
    </source>
</evidence>
<feature type="compositionally biased region" description="Polar residues" evidence="1">
    <location>
        <begin position="51"/>
        <end position="62"/>
    </location>
</feature>
<organism evidence="2 3">
    <name type="scientific">Phaseolus angularis</name>
    <name type="common">Azuki bean</name>
    <name type="synonym">Vigna angularis</name>
    <dbReference type="NCBI Taxonomy" id="3914"/>
    <lineage>
        <taxon>Eukaryota</taxon>
        <taxon>Viridiplantae</taxon>
        <taxon>Streptophyta</taxon>
        <taxon>Embryophyta</taxon>
        <taxon>Tracheophyta</taxon>
        <taxon>Spermatophyta</taxon>
        <taxon>Magnoliopsida</taxon>
        <taxon>eudicotyledons</taxon>
        <taxon>Gunneridae</taxon>
        <taxon>Pentapetalae</taxon>
        <taxon>rosids</taxon>
        <taxon>fabids</taxon>
        <taxon>Fabales</taxon>
        <taxon>Fabaceae</taxon>
        <taxon>Papilionoideae</taxon>
        <taxon>50 kb inversion clade</taxon>
        <taxon>NPAAA clade</taxon>
        <taxon>indigoferoid/millettioid clade</taxon>
        <taxon>Phaseoleae</taxon>
        <taxon>Vigna</taxon>
    </lineage>
</organism>
<proteinExistence type="predicted"/>
<dbReference type="Gramene" id="KOM58615">
    <property type="protein sequence ID" value="KOM58615"/>
    <property type="gene ID" value="LR48_Vigan11g164900"/>
</dbReference>
<gene>
    <name evidence="2" type="ORF">LR48_Vigan11g164900</name>
</gene>
<name>A0A0L9VU59_PHAAN</name>
<evidence type="ECO:0000313" key="2">
    <source>
        <dbReference type="EMBL" id="KOM58615.1"/>
    </source>
</evidence>
<evidence type="ECO:0000256" key="1">
    <source>
        <dbReference type="SAM" id="MobiDB-lite"/>
    </source>
</evidence>
<sequence>MVLSRLVHDLSAKTLTARYSLDLYLVSKITNMVTRLLATPLIRYLLVTTASSRASKPSKNSHPSPTCVAPSTPPSSTSNNNPNLNPYRCHYDYPSLFLQPPLPPYAALSPYPDLPQRMGTPTQNLFDGMLMKGRSVWGSF</sequence>
<dbReference type="AlphaFoldDB" id="A0A0L9VU59"/>
<accession>A0A0L9VU59</accession>
<feature type="compositionally biased region" description="Low complexity" evidence="1">
    <location>
        <begin position="63"/>
        <end position="84"/>
    </location>
</feature>
<reference evidence="3" key="1">
    <citation type="journal article" date="2015" name="Proc. Natl. Acad. Sci. U.S.A.">
        <title>Genome sequencing of adzuki bean (Vigna angularis) provides insight into high starch and low fat accumulation and domestication.</title>
        <authorList>
            <person name="Yang K."/>
            <person name="Tian Z."/>
            <person name="Chen C."/>
            <person name="Luo L."/>
            <person name="Zhao B."/>
            <person name="Wang Z."/>
            <person name="Yu L."/>
            <person name="Li Y."/>
            <person name="Sun Y."/>
            <person name="Li W."/>
            <person name="Chen Y."/>
            <person name="Li Y."/>
            <person name="Zhang Y."/>
            <person name="Ai D."/>
            <person name="Zhao J."/>
            <person name="Shang C."/>
            <person name="Ma Y."/>
            <person name="Wu B."/>
            <person name="Wang M."/>
            <person name="Gao L."/>
            <person name="Sun D."/>
            <person name="Zhang P."/>
            <person name="Guo F."/>
            <person name="Wang W."/>
            <person name="Li Y."/>
            <person name="Wang J."/>
            <person name="Varshney R.K."/>
            <person name="Wang J."/>
            <person name="Ling H.Q."/>
            <person name="Wan P."/>
        </authorList>
    </citation>
    <scope>NUCLEOTIDE SEQUENCE</scope>
    <source>
        <strain evidence="3">cv. Jingnong 6</strain>
    </source>
</reference>
<protein>
    <submittedName>
        <fullName evidence="2">Uncharacterized protein</fullName>
    </submittedName>
</protein>
<feature type="region of interest" description="Disordered" evidence="1">
    <location>
        <begin position="51"/>
        <end position="84"/>
    </location>
</feature>
<dbReference type="EMBL" id="CM003381">
    <property type="protein sequence ID" value="KOM58615.1"/>
    <property type="molecule type" value="Genomic_DNA"/>
</dbReference>
<dbReference type="Proteomes" id="UP000053144">
    <property type="component" value="Chromosome 11"/>
</dbReference>